<feature type="non-terminal residue" evidence="1">
    <location>
        <position position="1"/>
    </location>
</feature>
<evidence type="ECO:0000313" key="1">
    <source>
        <dbReference type="EMBL" id="GFD35896.1"/>
    </source>
</evidence>
<name>A0A699VRE0_TANCI</name>
<protein>
    <submittedName>
        <fullName evidence="1">Uncharacterized protein</fullName>
    </submittedName>
</protein>
<reference evidence="1" key="1">
    <citation type="journal article" date="2019" name="Sci. Rep.">
        <title>Draft genome of Tanacetum cinerariifolium, the natural source of mosquito coil.</title>
        <authorList>
            <person name="Yamashiro T."/>
            <person name="Shiraishi A."/>
            <person name="Satake H."/>
            <person name="Nakayama K."/>
        </authorList>
    </citation>
    <scope>NUCLEOTIDE SEQUENCE</scope>
</reference>
<dbReference type="EMBL" id="BKCJ011464515">
    <property type="protein sequence ID" value="GFD35896.1"/>
    <property type="molecule type" value="Genomic_DNA"/>
</dbReference>
<gene>
    <name evidence="1" type="ORF">Tci_907865</name>
</gene>
<organism evidence="1">
    <name type="scientific">Tanacetum cinerariifolium</name>
    <name type="common">Dalmatian daisy</name>
    <name type="synonym">Chrysanthemum cinerariifolium</name>
    <dbReference type="NCBI Taxonomy" id="118510"/>
    <lineage>
        <taxon>Eukaryota</taxon>
        <taxon>Viridiplantae</taxon>
        <taxon>Streptophyta</taxon>
        <taxon>Embryophyta</taxon>
        <taxon>Tracheophyta</taxon>
        <taxon>Spermatophyta</taxon>
        <taxon>Magnoliopsida</taxon>
        <taxon>eudicotyledons</taxon>
        <taxon>Gunneridae</taxon>
        <taxon>Pentapetalae</taxon>
        <taxon>asterids</taxon>
        <taxon>campanulids</taxon>
        <taxon>Asterales</taxon>
        <taxon>Asteraceae</taxon>
        <taxon>Asteroideae</taxon>
        <taxon>Anthemideae</taxon>
        <taxon>Anthemidinae</taxon>
        <taxon>Tanacetum</taxon>
    </lineage>
</organism>
<accession>A0A699VRE0</accession>
<dbReference type="AlphaFoldDB" id="A0A699VRE0"/>
<comment type="caution">
    <text evidence="1">The sequence shown here is derived from an EMBL/GenBank/DDBJ whole genome shotgun (WGS) entry which is preliminary data.</text>
</comment>
<proteinExistence type="predicted"/>
<sequence length="36" mass="3882">GEIWDTTNVDKEGREGALAFNSEQNVPSATQGLFLS</sequence>